<dbReference type="InterPro" id="IPR004358">
    <property type="entry name" value="Sig_transdc_His_kin-like_C"/>
</dbReference>
<organism evidence="11 12">
    <name type="scientific">Carnobacterium alterfunditum</name>
    <dbReference type="NCBI Taxonomy" id="28230"/>
    <lineage>
        <taxon>Bacteria</taxon>
        <taxon>Bacillati</taxon>
        <taxon>Bacillota</taxon>
        <taxon>Bacilli</taxon>
        <taxon>Lactobacillales</taxon>
        <taxon>Carnobacteriaceae</taxon>
        <taxon>Carnobacterium</taxon>
    </lineage>
</organism>
<feature type="domain" description="Histidine kinase" evidence="9">
    <location>
        <begin position="251"/>
        <end position="464"/>
    </location>
</feature>
<dbReference type="Gene3D" id="6.10.340.10">
    <property type="match status" value="1"/>
</dbReference>
<dbReference type="SMART" id="SM00388">
    <property type="entry name" value="HisKA"/>
    <property type="match status" value="1"/>
</dbReference>
<keyword evidence="7" id="KW-0902">Two-component regulatory system</keyword>
<dbReference type="CDD" id="cd00082">
    <property type="entry name" value="HisKA"/>
    <property type="match status" value="1"/>
</dbReference>
<keyword evidence="8" id="KW-0812">Transmembrane</keyword>
<dbReference type="SMART" id="SM00387">
    <property type="entry name" value="HATPase_c"/>
    <property type="match status" value="1"/>
</dbReference>
<dbReference type="SMART" id="SM00304">
    <property type="entry name" value="HAMP"/>
    <property type="match status" value="1"/>
</dbReference>
<dbReference type="CDD" id="cd06225">
    <property type="entry name" value="HAMP"/>
    <property type="match status" value="1"/>
</dbReference>
<feature type="transmembrane region" description="Helical" evidence="8">
    <location>
        <begin position="170"/>
        <end position="189"/>
    </location>
</feature>
<comment type="catalytic activity">
    <reaction evidence="1">
        <text>ATP + protein L-histidine = ADP + protein N-phospho-L-histidine.</text>
        <dbReference type="EC" id="2.7.13.3"/>
    </reaction>
</comment>
<dbReference type="eggNOG" id="COG5002">
    <property type="taxonomic scope" value="Bacteria"/>
</dbReference>
<reference evidence="12" key="1">
    <citation type="submission" date="2016-11" db="EMBL/GenBank/DDBJ databases">
        <authorList>
            <person name="Varghese N."/>
            <person name="Submissions S."/>
        </authorList>
    </citation>
    <scope>NUCLEOTIDE SEQUENCE [LARGE SCALE GENOMIC DNA]</scope>
    <source>
        <strain evidence="12">313</strain>
    </source>
</reference>
<protein>
    <recommendedName>
        <fullName evidence="3">histidine kinase</fullName>
        <ecNumber evidence="3">2.7.13.3</ecNumber>
    </recommendedName>
</protein>
<dbReference type="GO" id="GO:0005886">
    <property type="term" value="C:plasma membrane"/>
    <property type="evidence" value="ECO:0007669"/>
    <property type="project" value="TreeGrafter"/>
</dbReference>
<dbReference type="Pfam" id="PF02518">
    <property type="entry name" value="HATPase_c"/>
    <property type="match status" value="1"/>
</dbReference>
<evidence type="ECO:0000256" key="8">
    <source>
        <dbReference type="SAM" id="Phobius"/>
    </source>
</evidence>
<keyword evidence="8" id="KW-1133">Transmembrane helix</keyword>
<evidence type="ECO:0000256" key="1">
    <source>
        <dbReference type="ARBA" id="ARBA00000085"/>
    </source>
</evidence>
<dbReference type="InterPro" id="IPR036890">
    <property type="entry name" value="HATPase_C_sf"/>
</dbReference>
<dbReference type="EMBL" id="FSRN01000001">
    <property type="protein sequence ID" value="SIO01247.1"/>
    <property type="molecule type" value="Genomic_DNA"/>
</dbReference>
<sequence>MNRTIKWQFIFSFVSISFIIIGAFSVMTLSLMDNHFAKYVAERQESDLIEYTTGLERLYEENGEWPTTAAFDPIGLESLHNSIILKVYDNEKNLLWSPTSSDMMGTKQNMQGNAPNMGNMMGAMENTPIEKTVPLFNGEQKIGEVLISYTGPTAYTEHDALFIADMKNNLIIAAIAALVLSFFFAVLFAKKISRPIVSVKDFTREIAKGNYTSSSPEKTDIKEIDELIVSVNDLSIQLENQQNIRNQLSSDIAHEIRTPLTTLKGNLEAMIDGIWEVTDERLQSSYDEVNRITRLIGSIDKINEIESHQDMLNKSSFDLYVLAETIFSNFEALFAKKNIHYSLDGGSLFINADKDKISQVITNLLSNAIKFTPSEGKITLKISQEKNQALLSVTDTGEGISPKEINHIFERFYMSDFSRNSLLGGQGIGLSIVKTIIKAHKGTITVKSDKGKGSIFTISLPITK</sequence>
<dbReference type="SUPFAM" id="SSF158472">
    <property type="entry name" value="HAMP domain-like"/>
    <property type="match status" value="1"/>
</dbReference>
<dbReference type="InterPro" id="IPR003660">
    <property type="entry name" value="HAMP_dom"/>
</dbReference>
<dbReference type="Pfam" id="PF00512">
    <property type="entry name" value="HisKA"/>
    <property type="match status" value="1"/>
</dbReference>
<dbReference type="RefSeq" id="WP_034547748.1">
    <property type="nucleotide sequence ID" value="NZ_FSRN01000001.1"/>
</dbReference>
<dbReference type="PROSITE" id="PS50109">
    <property type="entry name" value="HIS_KIN"/>
    <property type="match status" value="1"/>
</dbReference>
<evidence type="ECO:0000256" key="5">
    <source>
        <dbReference type="ARBA" id="ARBA00022679"/>
    </source>
</evidence>
<evidence type="ECO:0000256" key="4">
    <source>
        <dbReference type="ARBA" id="ARBA00022553"/>
    </source>
</evidence>
<dbReference type="SUPFAM" id="SSF47384">
    <property type="entry name" value="Homodimeric domain of signal transducing histidine kinase"/>
    <property type="match status" value="1"/>
</dbReference>
<feature type="domain" description="HAMP" evidence="10">
    <location>
        <begin position="190"/>
        <end position="243"/>
    </location>
</feature>
<dbReference type="InterPro" id="IPR036097">
    <property type="entry name" value="HisK_dim/P_sf"/>
</dbReference>
<dbReference type="InterPro" id="IPR003661">
    <property type="entry name" value="HisK_dim/P_dom"/>
</dbReference>
<accession>A0A1N6G199</accession>
<evidence type="ECO:0000259" key="9">
    <source>
        <dbReference type="PROSITE" id="PS50109"/>
    </source>
</evidence>
<comment type="subcellular location">
    <subcellularLocation>
        <location evidence="2">Membrane</location>
    </subcellularLocation>
</comment>
<dbReference type="GO" id="GO:0004721">
    <property type="term" value="F:phosphoprotein phosphatase activity"/>
    <property type="evidence" value="ECO:0007669"/>
    <property type="project" value="TreeGrafter"/>
</dbReference>
<evidence type="ECO:0000256" key="7">
    <source>
        <dbReference type="ARBA" id="ARBA00023012"/>
    </source>
</evidence>
<dbReference type="PROSITE" id="PS50885">
    <property type="entry name" value="HAMP"/>
    <property type="match status" value="1"/>
</dbReference>
<dbReference type="GO" id="GO:0000155">
    <property type="term" value="F:phosphorelay sensor kinase activity"/>
    <property type="evidence" value="ECO:0007669"/>
    <property type="project" value="InterPro"/>
</dbReference>
<keyword evidence="4" id="KW-0597">Phosphoprotein</keyword>
<dbReference type="PANTHER" id="PTHR45453">
    <property type="entry name" value="PHOSPHATE REGULON SENSOR PROTEIN PHOR"/>
    <property type="match status" value="1"/>
</dbReference>
<keyword evidence="5" id="KW-0808">Transferase</keyword>
<dbReference type="GO" id="GO:0016036">
    <property type="term" value="P:cellular response to phosphate starvation"/>
    <property type="evidence" value="ECO:0007669"/>
    <property type="project" value="TreeGrafter"/>
</dbReference>
<evidence type="ECO:0000256" key="2">
    <source>
        <dbReference type="ARBA" id="ARBA00004370"/>
    </source>
</evidence>
<dbReference type="Proteomes" id="UP000184758">
    <property type="component" value="Unassembled WGS sequence"/>
</dbReference>
<dbReference type="EC" id="2.7.13.3" evidence="3"/>
<dbReference type="CDD" id="cd00075">
    <property type="entry name" value="HATPase"/>
    <property type="match status" value="1"/>
</dbReference>
<keyword evidence="8" id="KW-0472">Membrane</keyword>
<dbReference type="Gene3D" id="1.10.287.130">
    <property type="match status" value="1"/>
</dbReference>
<gene>
    <name evidence="11" type="ORF">SAMN05878443_0961</name>
</gene>
<dbReference type="PANTHER" id="PTHR45453:SF1">
    <property type="entry name" value="PHOSPHATE REGULON SENSOR PROTEIN PHOR"/>
    <property type="match status" value="1"/>
</dbReference>
<evidence type="ECO:0000313" key="12">
    <source>
        <dbReference type="Proteomes" id="UP000184758"/>
    </source>
</evidence>
<evidence type="ECO:0000256" key="6">
    <source>
        <dbReference type="ARBA" id="ARBA00022777"/>
    </source>
</evidence>
<feature type="transmembrane region" description="Helical" evidence="8">
    <location>
        <begin position="9"/>
        <end position="32"/>
    </location>
</feature>
<name>A0A1N6G199_9LACT</name>
<dbReference type="FunFam" id="3.30.565.10:FF:000006">
    <property type="entry name" value="Sensor histidine kinase WalK"/>
    <property type="match status" value="1"/>
</dbReference>
<dbReference type="InterPro" id="IPR050351">
    <property type="entry name" value="BphY/WalK/GraS-like"/>
</dbReference>
<dbReference type="AlphaFoldDB" id="A0A1N6G199"/>
<evidence type="ECO:0000256" key="3">
    <source>
        <dbReference type="ARBA" id="ARBA00012438"/>
    </source>
</evidence>
<dbReference type="Gene3D" id="3.30.565.10">
    <property type="entry name" value="Histidine kinase-like ATPase, C-terminal domain"/>
    <property type="match status" value="1"/>
</dbReference>
<proteinExistence type="predicted"/>
<dbReference type="OrthoDB" id="9813151at2"/>
<evidence type="ECO:0000313" key="11">
    <source>
        <dbReference type="EMBL" id="SIO01247.1"/>
    </source>
</evidence>
<dbReference type="SUPFAM" id="SSF55874">
    <property type="entry name" value="ATPase domain of HSP90 chaperone/DNA topoisomerase II/histidine kinase"/>
    <property type="match status" value="1"/>
</dbReference>
<dbReference type="InterPro" id="IPR005467">
    <property type="entry name" value="His_kinase_dom"/>
</dbReference>
<dbReference type="InterPro" id="IPR003594">
    <property type="entry name" value="HATPase_dom"/>
</dbReference>
<keyword evidence="12" id="KW-1185">Reference proteome</keyword>
<dbReference type="PRINTS" id="PR00344">
    <property type="entry name" value="BCTRLSENSOR"/>
</dbReference>
<evidence type="ECO:0000259" key="10">
    <source>
        <dbReference type="PROSITE" id="PS50885"/>
    </source>
</evidence>
<keyword evidence="6" id="KW-0418">Kinase</keyword>
<dbReference type="STRING" id="28230.SAMN05878443_0961"/>